<dbReference type="CDD" id="cd03255">
    <property type="entry name" value="ABC_MJ0796_LolCDE_FtsE"/>
    <property type="match status" value="1"/>
</dbReference>
<dbReference type="PROSITE" id="PS50893">
    <property type="entry name" value="ABC_TRANSPORTER_2"/>
    <property type="match status" value="1"/>
</dbReference>
<evidence type="ECO:0000256" key="1">
    <source>
        <dbReference type="ARBA" id="ARBA00022448"/>
    </source>
</evidence>
<evidence type="ECO:0000256" key="3">
    <source>
        <dbReference type="ARBA" id="ARBA00022840"/>
    </source>
</evidence>
<dbReference type="Gene3D" id="3.40.50.300">
    <property type="entry name" value="P-loop containing nucleotide triphosphate hydrolases"/>
    <property type="match status" value="1"/>
</dbReference>
<feature type="compositionally biased region" description="Basic and acidic residues" evidence="4">
    <location>
        <begin position="1"/>
        <end position="13"/>
    </location>
</feature>
<dbReference type="Proteomes" id="UP000642748">
    <property type="component" value="Unassembled WGS sequence"/>
</dbReference>
<evidence type="ECO:0000256" key="2">
    <source>
        <dbReference type="ARBA" id="ARBA00022741"/>
    </source>
</evidence>
<dbReference type="EMBL" id="BONZ01000085">
    <property type="protein sequence ID" value="GIH19843.1"/>
    <property type="molecule type" value="Genomic_DNA"/>
</dbReference>
<comment type="caution">
    <text evidence="6">The sequence shown here is derived from an EMBL/GenBank/DDBJ whole genome shotgun (WGS) entry which is preliminary data.</text>
</comment>
<dbReference type="InterPro" id="IPR015854">
    <property type="entry name" value="ABC_transpr_LolD-like"/>
</dbReference>
<dbReference type="InterPro" id="IPR027417">
    <property type="entry name" value="P-loop_NTPase"/>
</dbReference>
<dbReference type="GO" id="GO:0022857">
    <property type="term" value="F:transmembrane transporter activity"/>
    <property type="evidence" value="ECO:0007669"/>
    <property type="project" value="TreeGrafter"/>
</dbReference>
<proteinExistence type="predicted"/>
<evidence type="ECO:0000313" key="7">
    <source>
        <dbReference type="Proteomes" id="UP000642748"/>
    </source>
</evidence>
<dbReference type="GO" id="GO:0005524">
    <property type="term" value="F:ATP binding"/>
    <property type="evidence" value="ECO:0007669"/>
    <property type="project" value="UniProtKB-KW"/>
</dbReference>
<evidence type="ECO:0000256" key="4">
    <source>
        <dbReference type="SAM" id="MobiDB-lite"/>
    </source>
</evidence>
<dbReference type="InterPro" id="IPR003439">
    <property type="entry name" value="ABC_transporter-like_ATP-bd"/>
</dbReference>
<dbReference type="FunFam" id="3.40.50.300:FF:000032">
    <property type="entry name" value="Export ABC transporter ATP-binding protein"/>
    <property type="match status" value="1"/>
</dbReference>
<name>A0A8J3VVL6_9ACTN</name>
<sequence>MLDSHRAILEGREGSGPQVTDASTRSGQDGRAPARGGPGEPGAGARIRLRDVTKVRRQGRARVTVIDAVSLEIRPGEMVAVTGPSGAGKSTLLQLVGALDRPEAGSVLFDETDLATLSHTEAARVRRDMGFVFQHYHLLTNLSALDNVLAPLLPRRVGFDRRRRAAQLLDAVGLGGRADALARELSGGEQQRVAIARALVGRPRLVLADEPTGGLDSATGEDILDLLTTAQAEYGMTLLLATHDPSVAAQCEREIRLRDGAIVADQRIFAPEPDATLRQVTRPG</sequence>
<dbReference type="InterPro" id="IPR003593">
    <property type="entry name" value="AAA+_ATPase"/>
</dbReference>
<dbReference type="GO" id="GO:0005886">
    <property type="term" value="C:plasma membrane"/>
    <property type="evidence" value="ECO:0007669"/>
    <property type="project" value="TreeGrafter"/>
</dbReference>
<reference evidence="6" key="1">
    <citation type="submission" date="2021-01" db="EMBL/GenBank/DDBJ databases">
        <title>Whole genome shotgun sequence of Rugosimonospora africana NBRC 104875.</title>
        <authorList>
            <person name="Komaki H."/>
            <person name="Tamura T."/>
        </authorList>
    </citation>
    <scope>NUCLEOTIDE SEQUENCE</scope>
    <source>
        <strain evidence="6">NBRC 104875</strain>
    </source>
</reference>
<evidence type="ECO:0000259" key="5">
    <source>
        <dbReference type="PROSITE" id="PS50893"/>
    </source>
</evidence>
<accession>A0A8J3VVL6</accession>
<protein>
    <submittedName>
        <fullName evidence="6">Macrolide export ATP-binding/permease protein MacB</fullName>
    </submittedName>
</protein>
<dbReference type="PANTHER" id="PTHR24220">
    <property type="entry name" value="IMPORT ATP-BINDING PROTEIN"/>
    <property type="match status" value="1"/>
</dbReference>
<dbReference type="InterPro" id="IPR017911">
    <property type="entry name" value="MacB-like_ATP-bd"/>
</dbReference>
<keyword evidence="3 6" id="KW-0067">ATP-binding</keyword>
<feature type="compositionally biased region" description="Polar residues" evidence="4">
    <location>
        <begin position="17"/>
        <end position="27"/>
    </location>
</feature>
<dbReference type="PROSITE" id="PS00211">
    <property type="entry name" value="ABC_TRANSPORTER_1"/>
    <property type="match status" value="1"/>
</dbReference>
<dbReference type="GO" id="GO:0016887">
    <property type="term" value="F:ATP hydrolysis activity"/>
    <property type="evidence" value="ECO:0007669"/>
    <property type="project" value="InterPro"/>
</dbReference>
<organism evidence="6 7">
    <name type="scientific">Rugosimonospora africana</name>
    <dbReference type="NCBI Taxonomy" id="556532"/>
    <lineage>
        <taxon>Bacteria</taxon>
        <taxon>Bacillati</taxon>
        <taxon>Actinomycetota</taxon>
        <taxon>Actinomycetes</taxon>
        <taxon>Micromonosporales</taxon>
        <taxon>Micromonosporaceae</taxon>
        <taxon>Rugosimonospora</taxon>
    </lineage>
</organism>
<evidence type="ECO:0000313" key="6">
    <source>
        <dbReference type="EMBL" id="GIH19843.1"/>
    </source>
</evidence>
<dbReference type="AlphaFoldDB" id="A0A8J3VVL6"/>
<keyword evidence="2" id="KW-0547">Nucleotide-binding</keyword>
<gene>
    <name evidence="6" type="primary">macB</name>
    <name evidence="6" type="ORF">Raf01_80150</name>
</gene>
<feature type="domain" description="ABC transporter" evidence="5">
    <location>
        <begin position="47"/>
        <end position="284"/>
    </location>
</feature>
<keyword evidence="7" id="KW-1185">Reference proteome</keyword>
<dbReference type="SUPFAM" id="SSF52540">
    <property type="entry name" value="P-loop containing nucleoside triphosphate hydrolases"/>
    <property type="match status" value="1"/>
</dbReference>
<keyword evidence="1" id="KW-0813">Transport</keyword>
<dbReference type="Pfam" id="PF00005">
    <property type="entry name" value="ABC_tran"/>
    <property type="match status" value="1"/>
</dbReference>
<dbReference type="GO" id="GO:0098796">
    <property type="term" value="C:membrane protein complex"/>
    <property type="evidence" value="ECO:0007669"/>
    <property type="project" value="UniProtKB-ARBA"/>
</dbReference>
<dbReference type="InterPro" id="IPR017871">
    <property type="entry name" value="ABC_transporter-like_CS"/>
</dbReference>
<dbReference type="SMART" id="SM00382">
    <property type="entry name" value="AAA"/>
    <property type="match status" value="1"/>
</dbReference>
<feature type="region of interest" description="Disordered" evidence="4">
    <location>
        <begin position="1"/>
        <end position="46"/>
    </location>
</feature>
<dbReference type="PANTHER" id="PTHR24220:SF86">
    <property type="entry name" value="ABC TRANSPORTER ABCH.1"/>
    <property type="match status" value="1"/>
</dbReference>